<proteinExistence type="predicted"/>
<dbReference type="InterPro" id="IPR025676">
    <property type="entry name" value="Clr5_dom"/>
</dbReference>
<organism evidence="2 3">
    <name type="scientific">Apiospora marii</name>
    <dbReference type="NCBI Taxonomy" id="335849"/>
    <lineage>
        <taxon>Eukaryota</taxon>
        <taxon>Fungi</taxon>
        <taxon>Dikarya</taxon>
        <taxon>Ascomycota</taxon>
        <taxon>Pezizomycotina</taxon>
        <taxon>Sordariomycetes</taxon>
        <taxon>Xylariomycetidae</taxon>
        <taxon>Amphisphaeriales</taxon>
        <taxon>Apiosporaceae</taxon>
        <taxon>Apiospora</taxon>
    </lineage>
</organism>
<protein>
    <recommendedName>
        <fullName evidence="1">Clr5 domain-containing protein</fullName>
    </recommendedName>
</protein>
<reference evidence="2 3" key="1">
    <citation type="submission" date="2023-01" db="EMBL/GenBank/DDBJ databases">
        <title>Analysis of 21 Apiospora genomes using comparative genomics revels a genus with tremendous synthesis potential of carbohydrate active enzymes and secondary metabolites.</title>
        <authorList>
            <person name="Sorensen T."/>
        </authorList>
    </citation>
    <scope>NUCLEOTIDE SEQUENCE [LARGE SCALE GENOMIC DNA]</scope>
    <source>
        <strain evidence="2 3">CBS 20057</strain>
    </source>
</reference>
<evidence type="ECO:0000313" key="3">
    <source>
        <dbReference type="Proteomes" id="UP001396898"/>
    </source>
</evidence>
<evidence type="ECO:0000313" key="2">
    <source>
        <dbReference type="EMBL" id="KAK8023445.1"/>
    </source>
</evidence>
<name>A0ABR1RZU8_9PEZI</name>
<dbReference type="Pfam" id="PF14420">
    <property type="entry name" value="Clr5"/>
    <property type="match status" value="1"/>
</dbReference>
<comment type="caution">
    <text evidence="2">The sequence shown here is derived from an EMBL/GenBank/DDBJ whole genome shotgun (WGS) entry which is preliminary data.</text>
</comment>
<accession>A0ABR1RZU8</accession>
<gene>
    <name evidence="2" type="ORF">PG991_006684</name>
</gene>
<sequence>MAPANFNSSDLRYPPVSFSKKWDYHRDTIQRLYLDDRLSIKEIAAKMKDEYSFDALPHQYKYKFSKWALNKNISSAVKDRMIKGLEIRQRKGTAAEDFRYHGEPVDVKKLRRHLQKLPPVEPKLSLLNFLNQVGYHSSSSQSFARWDVSYQALKTAHGVATHQSPSGWKSTRLPIHGCPQMPQGPSPLATRSCSNVTTQRVAAIRDWTLNYRAASLLDGRYEDFLAGMSANEQRLSIAWLGQFWYFSLKTFKHWGKGPRFWTASMLQFGDLLHSSSSEDAPDAVVGCHAHSPDLCYICSDVQPSLEPSALCRWSIHVSEEGILYDESPSPLAEFLEDEDFNNPENWPSWPEESPAADPIAHLQVALHTNEFSNIEADQLPLSSMQVAKAVAQAPDELLVEAVGFAIMARNVDLLRDLLGRNSACDTFRLDKLYPFHLAATYLDGAKTCCDIMRMLLWETAAHNSIRSLFVNKLGHTVLDSFMMTILKAHSSCLPEVVDREFRGMHQFAGAEVDPCGRWDADSPCIRHPNAATQDRIPQSWKHMFCHTSVQAICHSISNISFCTGKLVVETPSGLYVKSCGRCGERLKPLPLHALVLTTFHLAQNACQGETLFGALALLVCLLIHGANPCMKAELSVEALMGVDDEEACTHQALDPLQLAKLVPLAVLTTWTKELQLGWNVFLAVLQLAQQDECPDEELGETQDQCDENDEDISQCWGANVARTSREPIGDLWASIQTEYLTYRRLDEGKPWMSENFSMVSIIEDMNNGQPFSSLPLIKREMMKPHCVCGQFANDKDYYYDHCPTTEEVCAFYFSNLEDWNRSNFLTLVID</sequence>
<feature type="domain" description="Clr5" evidence="1">
    <location>
        <begin position="20"/>
        <end position="71"/>
    </location>
</feature>
<dbReference type="PANTHER" id="PTHR38788:SF3">
    <property type="entry name" value="CLR5 DOMAIN-CONTAINING PROTEIN"/>
    <property type="match status" value="1"/>
</dbReference>
<dbReference type="EMBL" id="JAQQWI010000008">
    <property type="protein sequence ID" value="KAK8023445.1"/>
    <property type="molecule type" value="Genomic_DNA"/>
</dbReference>
<dbReference type="PANTHER" id="PTHR38788">
    <property type="entry name" value="CLR5 DOMAIN-CONTAINING PROTEIN"/>
    <property type="match status" value="1"/>
</dbReference>
<evidence type="ECO:0000259" key="1">
    <source>
        <dbReference type="Pfam" id="PF14420"/>
    </source>
</evidence>
<dbReference type="Proteomes" id="UP001396898">
    <property type="component" value="Unassembled WGS sequence"/>
</dbReference>
<keyword evidence="3" id="KW-1185">Reference proteome</keyword>